<dbReference type="PANTHER" id="PTHR40392">
    <property type="entry name" value="2-PHOSPHO-L-LACTATE GUANYLYLTRANSFERASE"/>
    <property type="match status" value="1"/>
</dbReference>
<dbReference type="Gene3D" id="3.90.550.10">
    <property type="entry name" value="Spore Coat Polysaccharide Biosynthesis Protein SpsA, Chain A"/>
    <property type="match status" value="1"/>
</dbReference>
<evidence type="ECO:0000256" key="3">
    <source>
        <dbReference type="ARBA" id="ARBA00022741"/>
    </source>
</evidence>
<keyword evidence="3 5" id="KW-0547">Nucleotide-binding</keyword>
<dbReference type="InterPro" id="IPR029044">
    <property type="entry name" value="Nucleotide-diphossugar_trans"/>
</dbReference>
<comment type="catalytic activity">
    <reaction evidence="5">
        <text>(2S)-2-phospholactate + GTP + H(+) = (2S)-lactyl-2-diphospho-5'-guanosine + diphosphate</text>
        <dbReference type="Rhea" id="RHEA:63424"/>
        <dbReference type="ChEBI" id="CHEBI:15378"/>
        <dbReference type="ChEBI" id="CHEBI:33019"/>
        <dbReference type="ChEBI" id="CHEBI:37565"/>
        <dbReference type="ChEBI" id="CHEBI:59435"/>
        <dbReference type="ChEBI" id="CHEBI:59906"/>
        <dbReference type="EC" id="2.7.7.68"/>
    </reaction>
</comment>
<dbReference type="GO" id="GO:0005525">
    <property type="term" value="F:GTP binding"/>
    <property type="evidence" value="ECO:0007669"/>
    <property type="project" value="UniProtKB-KW"/>
</dbReference>
<protein>
    <recommendedName>
        <fullName evidence="5">2-phospho-L-lactate guanylyltransferase</fullName>
        <shortName evidence="5">LP guanylyltransferase</shortName>
        <ecNumber evidence="5">2.7.7.68</ecNumber>
    </recommendedName>
</protein>
<evidence type="ECO:0000256" key="5">
    <source>
        <dbReference type="HAMAP-Rule" id="MF_02114"/>
    </source>
</evidence>
<dbReference type="SUPFAM" id="SSF53448">
    <property type="entry name" value="Nucleotide-diphospho-sugar transferases"/>
    <property type="match status" value="1"/>
</dbReference>
<dbReference type="OrthoDB" id="11179at2157"/>
<evidence type="ECO:0000256" key="2">
    <source>
        <dbReference type="ARBA" id="ARBA00022695"/>
    </source>
</evidence>
<dbReference type="Gene3D" id="6.10.140.50">
    <property type="match status" value="1"/>
</dbReference>
<dbReference type="AlphaFoldDB" id="A0A2V2NE99"/>
<organism evidence="6 7">
    <name type="scientific">Methanospirillum lacunae</name>
    <dbReference type="NCBI Taxonomy" id="668570"/>
    <lineage>
        <taxon>Archaea</taxon>
        <taxon>Methanobacteriati</taxon>
        <taxon>Methanobacteriota</taxon>
        <taxon>Stenosarchaea group</taxon>
        <taxon>Methanomicrobia</taxon>
        <taxon>Methanomicrobiales</taxon>
        <taxon>Methanospirillaceae</taxon>
        <taxon>Methanospirillum</taxon>
    </lineage>
</organism>
<evidence type="ECO:0000313" key="7">
    <source>
        <dbReference type="Proteomes" id="UP000245657"/>
    </source>
</evidence>
<name>A0A2V2NE99_9EURY</name>
<reference evidence="6 7" key="1">
    <citation type="submission" date="2018-05" db="EMBL/GenBank/DDBJ databases">
        <title>Draft genome of Methanospirillum lacunae Ki8-1.</title>
        <authorList>
            <person name="Dueholm M.S."/>
            <person name="Nielsen P.H."/>
            <person name="Bakmann L.F."/>
            <person name="Otzen D.E."/>
        </authorList>
    </citation>
    <scope>NUCLEOTIDE SEQUENCE [LARGE SCALE GENOMIC DNA]</scope>
    <source>
        <strain evidence="6 7">Ki8-1</strain>
    </source>
</reference>
<evidence type="ECO:0000256" key="4">
    <source>
        <dbReference type="ARBA" id="ARBA00023134"/>
    </source>
</evidence>
<comment type="similarity">
    <text evidence="5">Belongs to the CofC family.</text>
</comment>
<comment type="pathway">
    <text evidence="5">Cofactor biosynthesis; coenzyme F420 biosynthesis.</text>
</comment>
<dbReference type="UniPathway" id="UPA00071"/>
<proteinExistence type="inferred from homology"/>
<comment type="caution">
    <text evidence="6">The sequence shown here is derived from an EMBL/GenBank/DDBJ whole genome shotgun (WGS) entry which is preliminary data.</text>
</comment>
<dbReference type="Proteomes" id="UP000245657">
    <property type="component" value="Unassembled WGS sequence"/>
</dbReference>
<evidence type="ECO:0000313" key="6">
    <source>
        <dbReference type="EMBL" id="PWR74748.1"/>
    </source>
</evidence>
<dbReference type="EC" id="2.7.7.68" evidence="5"/>
<dbReference type="NCBIfam" id="TIGR03552">
    <property type="entry name" value="F420_cofC"/>
    <property type="match status" value="1"/>
</dbReference>
<sequence>MRVPVVIPFKPKNPKTRLSCVLNDEEREIFALAMLRDVVGAIRSAGCDPLILSTASFTLPEGEEVRVEILDQGLNEAIDIFCIANTGPLAIIMADLALADRSSILALMTSGSDMAIVPGRGGGTNAVYIRSADKFRAQYYGTSYLKHVRFASDAGLTCSVIDSFRLYCDVDEQDDLVEVLLHTSGNAKKYLQSLGFRIESRKSRIGVSRN</sequence>
<dbReference type="PANTHER" id="PTHR40392:SF1">
    <property type="entry name" value="2-PHOSPHO-L-LACTATE GUANYLYLTRANSFERASE"/>
    <property type="match status" value="1"/>
</dbReference>
<dbReference type="EMBL" id="QGMY01000001">
    <property type="protein sequence ID" value="PWR74748.1"/>
    <property type="molecule type" value="Genomic_DNA"/>
</dbReference>
<gene>
    <name evidence="5 6" type="primary">cofC</name>
    <name evidence="6" type="ORF">DK846_00075</name>
</gene>
<evidence type="ECO:0000256" key="1">
    <source>
        <dbReference type="ARBA" id="ARBA00022679"/>
    </source>
</evidence>
<dbReference type="InterPro" id="IPR002835">
    <property type="entry name" value="CofC"/>
</dbReference>
<comment type="subunit">
    <text evidence="5">Homodimer.</text>
</comment>
<accession>A0A2V2NE99</accession>
<keyword evidence="7" id="KW-1185">Reference proteome</keyword>
<keyword evidence="2 5" id="KW-0548">Nucleotidyltransferase</keyword>
<dbReference type="GO" id="GO:0043814">
    <property type="term" value="F:phospholactate guanylyltransferase activity"/>
    <property type="evidence" value="ECO:0007669"/>
    <property type="project" value="UniProtKB-EC"/>
</dbReference>
<comment type="function">
    <text evidence="5">Guanylyltransferase that catalyzes the activation of (2S)-2-phospholactate (2-PL) as (2S)-lactyl-2-diphospho-5'-guanosine, via the condensation of 2-PL with GTP. It is involved in the biosynthesis of coenzyme F420, a hydride carrier cofactor.</text>
</comment>
<dbReference type="Pfam" id="PF01983">
    <property type="entry name" value="CofC"/>
    <property type="match status" value="1"/>
</dbReference>
<keyword evidence="1 5" id="KW-0808">Transferase</keyword>
<keyword evidence="4 5" id="KW-0342">GTP-binding</keyword>
<dbReference type="HAMAP" id="MF_02114">
    <property type="entry name" value="CofC"/>
    <property type="match status" value="1"/>
</dbReference>
<dbReference type="GO" id="GO:0052645">
    <property type="term" value="P:F420-0 metabolic process"/>
    <property type="evidence" value="ECO:0007669"/>
    <property type="project" value="UniProtKB-UniRule"/>
</dbReference>